<dbReference type="InterPro" id="IPR014015">
    <property type="entry name" value="Helicase_SF3_DNA-vir"/>
</dbReference>
<dbReference type="GO" id="GO:0005524">
    <property type="term" value="F:ATP binding"/>
    <property type="evidence" value="ECO:0007669"/>
    <property type="project" value="UniProtKB-KW"/>
</dbReference>
<organism evidence="6 7">
    <name type="scientific">Rhizobium tumorigenes</name>
    <dbReference type="NCBI Taxonomy" id="2041385"/>
    <lineage>
        <taxon>Bacteria</taxon>
        <taxon>Pseudomonadati</taxon>
        <taxon>Pseudomonadota</taxon>
        <taxon>Alphaproteobacteria</taxon>
        <taxon>Hyphomicrobiales</taxon>
        <taxon>Rhizobiaceae</taxon>
        <taxon>Rhizobium/Agrobacterium group</taxon>
        <taxon>Rhizobium</taxon>
    </lineage>
</organism>
<dbReference type="Gene3D" id="3.40.50.300">
    <property type="entry name" value="P-loop containing nucleotide triphosphate hydrolases"/>
    <property type="match status" value="1"/>
</dbReference>
<accession>A0AAF1K6B8</accession>
<keyword evidence="3" id="KW-0347">Helicase</keyword>
<keyword evidence="4" id="KW-0067">ATP-binding</keyword>
<sequence>MNRELDALDTEALFDRSVPAEEAPSLNYLAALSGGHVTRRGIRAFDLEGLKQKRRGFGVDELSKKDPTDWARAMLLENCRDGVAMIAFWRGQWWVWDTYWQETPIHLIRRRVYEFFDEKKFSNYDAETKDVKITRVKPDSSMVNQTIDVLCGLCAVEDDIEPFTWRGTGPNPDFLLPVRNGILNLLTSELLPHTPDFMAIGVADWDWTGKAYAPERFGGFTRSLWPVDQGERNYLQELLGWMLSGDRSLQKIVLLHGPTRAGKGTLIRLIQHLLGEQRYTPVNAAAFSSEFGFAGTVDKRLAIAGDLRIDHKVDAGAMTERLLQVSGGDTIRVGRKYIGDWRGAATARVLISVNEIPKLPDDSGALANRYAPLAFNIRFLGREDTRLDDDLRAEAEGIAKWAMVGLQRLMSRGRFAFPDSSARLIRRSQNSASPVREFVNDCCKIVSERRTPVDALYRVYIEWCADAGLKPSAKNRFGEALQNAFSEISTGRMPGPRSEKRASCYIGIEVRNDSSSPDTVS</sequence>
<evidence type="ECO:0000313" key="6">
    <source>
        <dbReference type="EMBL" id="WFR96877.1"/>
    </source>
</evidence>
<dbReference type="InterPro" id="IPR006500">
    <property type="entry name" value="Helicase_put_C_phage/plasmid"/>
</dbReference>
<gene>
    <name evidence="6" type="ORF">PR017_07120</name>
</gene>
<evidence type="ECO:0000256" key="1">
    <source>
        <dbReference type="ARBA" id="ARBA00022741"/>
    </source>
</evidence>
<dbReference type="Gene3D" id="1.10.10.10">
    <property type="entry name" value="Winged helix-like DNA-binding domain superfamily/Winged helix DNA-binding domain"/>
    <property type="match status" value="1"/>
</dbReference>
<name>A0AAF1K6B8_9HYPH</name>
<dbReference type="GO" id="GO:0016787">
    <property type="term" value="F:hydrolase activity"/>
    <property type="evidence" value="ECO:0007669"/>
    <property type="project" value="UniProtKB-KW"/>
</dbReference>
<dbReference type="InterPro" id="IPR051620">
    <property type="entry name" value="ORF904-like_C"/>
</dbReference>
<proteinExistence type="predicted"/>
<dbReference type="Pfam" id="PF19263">
    <property type="entry name" value="DUF5906"/>
    <property type="match status" value="1"/>
</dbReference>
<reference evidence="7" key="2">
    <citation type="journal article" date="2023" name="MicrobiologyOpen">
        <title>Genomics of the tumorigenes clade of the family Rhizobiaceae and description of Rhizobium rhododendri sp. nov.</title>
        <authorList>
            <person name="Kuzmanovic N."/>
            <person name="diCenzo G.C."/>
            <person name="Bunk B."/>
            <person name="Sproeer C."/>
            <person name="Fruehling A."/>
            <person name="Neumann-Schaal M."/>
            <person name="Overmann J."/>
            <person name="Smalla K."/>
        </authorList>
    </citation>
    <scope>NUCLEOTIDE SEQUENCE [LARGE SCALE GENOMIC DNA]</scope>
    <source>
        <strain evidence="7">1078</strain>
    </source>
</reference>
<dbReference type="PROSITE" id="PS51206">
    <property type="entry name" value="SF3_HELICASE_1"/>
    <property type="match status" value="1"/>
</dbReference>
<dbReference type="GO" id="GO:0004386">
    <property type="term" value="F:helicase activity"/>
    <property type="evidence" value="ECO:0007669"/>
    <property type="project" value="UniProtKB-KW"/>
</dbReference>
<dbReference type="InterPro" id="IPR036388">
    <property type="entry name" value="WH-like_DNA-bd_sf"/>
</dbReference>
<protein>
    <submittedName>
        <fullName evidence="6">Phage/plasmid primase, P4 family</fullName>
    </submittedName>
</protein>
<dbReference type="AlphaFoldDB" id="A0AAF1K6B8"/>
<keyword evidence="7" id="KW-1185">Reference proteome</keyword>
<evidence type="ECO:0000313" key="7">
    <source>
        <dbReference type="Proteomes" id="UP000249499"/>
    </source>
</evidence>
<dbReference type="PANTHER" id="PTHR35372:SF2">
    <property type="entry name" value="SF3 HELICASE DOMAIN-CONTAINING PROTEIN"/>
    <property type="match status" value="1"/>
</dbReference>
<evidence type="ECO:0000259" key="5">
    <source>
        <dbReference type="PROSITE" id="PS51206"/>
    </source>
</evidence>
<dbReference type="SUPFAM" id="SSF46785">
    <property type="entry name" value="Winged helix' DNA-binding domain"/>
    <property type="match status" value="1"/>
</dbReference>
<dbReference type="Proteomes" id="UP000249499">
    <property type="component" value="Chromosome"/>
</dbReference>
<dbReference type="InterPro" id="IPR014818">
    <property type="entry name" value="Phage/plasmid_primase_P4_C"/>
</dbReference>
<dbReference type="InterPro" id="IPR027417">
    <property type="entry name" value="P-loop_NTPase"/>
</dbReference>
<dbReference type="Pfam" id="PF08706">
    <property type="entry name" value="D5_N"/>
    <property type="match status" value="1"/>
</dbReference>
<reference evidence="6 7" key="1">
    <citation type="journal article" date="2018" name="Sci. Rep.">
        <title>Rhizobium tumorigenes sp. nov., a novel plant tumorigenic bacterium isolated from cane gall tumors on thornless blackberry.</title>
        <authorList>
            <person name="Kuzmanovi N."/>
            <person name="Smalla K."/>
            <person name="Gronow S."/>
            <person name="PuBawska J."/>
        </authorList>
    </citation>
    <scope>NUCLEOTIDE SEQUENCE [LARGE SCALE GENOMIC DNA]</scope>
    <source>
        <strain evidence="6 7">1078</strain>
    </source>
</reference>
<keyword evidence="1" id="KW-0547">Nucleotide-binding</keyword>
<dbReference type="InterPro" id="IPR045455">
    <property type="entry name" value="NrS-1_pol-like_helicase"/>
</dbReference>
<dbReference type="KEGG" id="rtu:PR017_07120"/>
<evidence type="ECO:0000256" key="4">
    <source>
        <dbReference type="ARBA" id="ARBA00022840"/>
    </source>
</evidence>
<dbReference type="RefSeq" id="WP_111221953.1">
    <property type="nucleotide sequence ID" value="NZ_CP117255.1"/>
</dbReference>
<evidence type="ECO:0000256" key="2">
    <source>
        <dbReference type="ARBA" id="ARBA00022801"/>
    </source>
</evidence>
<dbReference type="InterPro" id="IPR036390">
    <property type="entry name" value="WH_DNA-bd_sf"/>
</dbReference>
<keyword evidence="2" id="KW-0378">Hydrolase</keyword>
<evidence type="ECO:0000256" key="3">
    <source>
        <dbReference type="ARBA" id="ARBA00022806"/>
    </source>
</evidence>
<dbReference type="EMBL" id="CP117255">
    <property type="protein sequence ID" value="WFR96877.1"/>
    <property type="molecule type" value="Genomic_DNA"/>
</dbReference>
<dbReference type="NCBIfam" id="TIGR01613">
    <property type="entry name" value="primase_Cterm"/>
    <property type="match status" value="1"/>
</dbReference>
<dbReference type="SUPFAM" id="SSF52540">
    <property type="entry name" value="P-loop containing nucleoside triphosphate hydrolases"/>
    <property type="match status" value="1"/>
</dbReference>
<dbReference type="PANTHER" id="PTHR35372">
    <property type="entry name" value="ATP BINDING PROTEIN-RELATED"/>
    <property type="match status" value="1"/>
</dbReference>
<dbReference type="Pfam" id="PF03288">
    <property type="entry name" value="Pox_D5"/>
    <property type="match status" value="1"/>
</dbReference>
<feature type="domain" description="SF3 helicase" evidence="5">
    <location>
        <begin position="230"/>
        <end position="388"/>
    </location>
</feature>
<dbReference type="InterPro" id="IPR004968">
    <property type="entry name" value="DNA_primase/NTPase_C"/>
</dbReference>